<keyword evidence="5" id="KW-0489">Methyltransferase</keyword>
<evidence type="ECO:0000256" key="3">
    <source>
        <dbReference type="ARBA" id="ARBA00012533"/>
    </source>
</evidence>
<sequence>MDGGETTNSFAFNFFSSSSSSSGGKGKEEKRTETSANETTTTTIQKPEAKQVYSKDVFEPVFAKAVDKETVEIFSSDEEEKGAKVLMLSIEKKIPPLGKEEVRMRVPTLDAVCKNNNEKPAKGAKATPSSAASAYSLASHDLVKGKYEGGLKLWECAIDLTTYVVRERVVEAMVTLSTSKSFRVLELGCGHGVPGIASLMAHEKMEKDGKDTTLLCTLADYNEEVLTEVTIPNARMNGVCEQCTFLAGDWDDLVAAPSKKQSEAFLSKDEFDLILTSDTIYNVDDAKKLAKVIHHCLKKNANENAIALVAAKRYYFGVGGSTATFMQLCDETSLSCDVVKEIMDGASNVREIIRVRIKT</sequence>
<keyword evidence="7" id="KW-0949">S-adenosyl-L-methionine</keyword>
<keyword evidence="8" id="KW-0539">Nucleus</keyword>
<dbReference type="GO" id="GO:0032259">
    <property type="term" value="P:methylation"/>
    <property type="evidence" value="ECO:0007669"/>
    <property type="project" value="UniProtKB-KW"/>
</dbReference>
<evidence type="ECO:0000256" key="1">
    <source>
        <dbReference type="ARBA" id="ARBA00004123"/>
    </source>
</evidence>
<reference evidence="11 12" key="1">
    <citation type="submission" date="2011-10" db="EMBL/GenBank/DDBJ databases">
        <authorList>
            <person name="Genoscope - CEA"/>
        </authorList>
    </citation>
    <scope>NUCLEOTIDE SEQUENCE [LARGE SCALE GENOMIC DNA]</scope>
    <source>
        <strain evidence="11 12">RCC 1105</strain>
    </source>
</reference>
<dbReference type="EC" id="2.1.1.85" evidence="3"/>
<evidence type="ECO:0000256" key="7">
    <source>
        <dbReference type="ARBA" id="ARBA00022691"/>
    </source>
</evidence>
<comment type="similarity">
    <text evidence="9">Belongs to the methyltransferase superfamily. METTL18 family.</text>
</comment>
<keyword evidence="4" id="KW-0963">Cytoplasm</keyword>
<dbReference type="CDD" id="cd02440">
    <property type="entry name" value="AdoMet_MTases"/>
    <property type="match status" value="1"/>
</dbReference>
<dbReference type="RefSeq" id="XP_007513414.1">
    <property type="nucleotide sequence ID" value="XM_007513352.1"/>
</dbReference>
<feature type="compositionally biased region" description="Low complexity" evidence="10">
    <location>
        <begin position="8"/>
        <end position="22"/>
    </location>
</feature>
<dbReference type="Gene3D" id="3.40.50.150">
    <property type="entry name" value="Vaccinia Virus protein VP39"/>
    <property type="match status" value="1"/>
</dbReference>
<dbReference type="GO" id="GO:0018064">
    <property type="term" value="F:protein-L-histidine N-tele-methyltransferase activity"/>
    <property type="evidence" value="ECO:0007669"/>
    <property type="project" value="UniProtKB-EC"/>
</dbReference>
<dbReference type="PANTHER" id="PTHR14614">
    <property type="entry name" value="HEPATOCELLULAR CARCINOMA-ASSOCIATED ANTIGEN"/>
    <property type="match status" value="1"/>
</dbReference>
<feature type="compositionally biased region" description="Low complexity" evidence="10">
    <location>
        <begin position="34"/>
        <end position="43"/>
    </location>
</feature>
<dbReference type="GO" id="GO:0005737">
    <property type="term" value="C:cytoplasm"/>
    <property type="evidence" value="ECO:0007669"/>
    <property type="project" value="UniProtKB-SubCell"/>
</dbReference>
<evidence type="ECO:0000256" key="4">
    <source>
        <dbReference type="ARBA" id="ARBA00022490"/>
    </source>
</evidence>
<dbReference type="Proteomes" id="UP000198341">
    <property type="component" value="Chromosome 4"/>
</dbReference>
<dbReference type="OrthoDB" id="1723750at2759"/>
<evidence type="ECO:0000256" key="9">
    <source>
        <dbReference type="ARBA" id="ARBA00038126"/>
    </source>
</evidence>
<dbReference type="GeneID" id="19016259"/>
<dbReference type="AlphaFoldDB" id="K8ED96"/>
<gene>
    <name evidence="11" type="ORF">Bathy04g02340</name>
</gene>
<dbReference type="InterPro" id="IPR029063">
    <property type="entry name" value="SAM-dependent_MTases_sf"/>
</dbReference>
<accession>K8ED96</accession>
<dbReference type="PANTHER" id="PTHR14614:SF39">
    <property type="entry name" value="HISTIDINE PROTEIN METHYLTRANSFERASE 1 HOMOLOG"/>
    <property type="match status" value="1"/>
</dbReference>
<proteinExistence type="inferred from homology"/>
<dbReference type="SUPFAM" id="SSF53335">
    <property type="entry name" value="S-adenosyl-L-methionine-dependent methyltransferases"/>
    <property type="match status" value="1"/>
</dbReference>
<evidence type="ECO:0000256" key="8">
    <source>
        <dbReference type="ARBA" id="ARBA00023242"/>
    </source>
</evidence>
<dbReference type="STRING" id="41875.K8ED96"/>
<dbReference type="KEGG" id="bpg:Bathy04g02340"/>
<dbReference type="InterPro" id="IPR019410">
    <property type="entry name" value="Methyltransf_16"/>
</dbReference>
<evidence type="ECO:0000313" key="11">
    <source>
        <dbReference type="EMBL" id="CCO15939.1"/>
    </source>
</evidence>
<keyword evidence="12" id="KW-1185">Reference proteome</keyword>
<evidence type="ECO:0000313" key="12">
    <source>
        <dbReference type="Proteomes" id="UP000198341"/>
    </source>
</evidence>
<dbReference type="Pfam" id="PF10294">
    <property type="entry name" value="Methyltransf_16"/>
    <property type="match status" value="1"/>
</dbReference>
<protein>
    <recommendedName>
        <fullName evidence="3">protein-histidine N-methyltransferase</fullName>
        <ecNumber evidence="3">2.1.1.85</ecNumber>
    </recommendedName>
</protein>
<evidence type="ECO:0000256" key="10">
    <source>
        <dbReference type="SAM" id="MobiDB-lite"/>
    </source>
</evidence>
<keyword evidence="6" id="KW-0808">Transferase</keyword>
<feature type="region of interest" description="Disordered" evidence="10">
    <location>
        <begin position="1"/>
        <end position="48"/>
    </location>
</feature>
<organism evidence="11 12">
    <name type="scientific">Bathycoccus prasinos</name>
    <dbReference type="NCBI Taxonomy" id="41875"/>
    <lineage>
        <taxon>Eukaryota</taxon>
        <taxon>Viridiplantae</taxon>
        <taxon>Chlorophyta</taxon>
        <taxon>Mamiellophyceae</taxon>
        <taxon>Mamiellales</taxon>
        <taxon>Bathycoccaceae</taxon>
        <taxon>Bathycoccus</taxon>
    </lineage>
</organism>
<evidence type="ECO:0000256" key="2">
    <source>
        <dbReference type="ARBA" id="ARBA00004496"/>
    </source>
</evidence>
<comment type="subcellular location">
    <subcellularLocation>
        <location evidence="2">Cytoplasm</location>
    </subcellularLocation>
    <subcellularLocation>
        <location evidence="1">Nucleus</location>
    </subcellularLocation>
</comment>
<dbReference type="GO" id="GO:0005634">
    <property type="term" value="C:nucleus"/>
    <property type="evidence" value="ECO:0007669"/>
    <property type="project" value="UniProtKB-SubCell"/>
</dbReference>
<name>K8ED96_9CHLO</name>
<evidence type="ECO:0000256" key="5">
    <source>
        <dbReference type="ARBA" id="ARBA00022603"/>
    </source>
</evidence>
<dbReference type="EMBL" id="FO082275">
    <property type="protein sequence ID" value="CCO15939.1"/>
    <property type="molecule type" value="Genomic_DNA"/>
</dbReference>
<dbReference type="eggNOG" id="KOG2920">
    <property type="taxonomic scope" value="Eukaryota"/>
</dbReference>
<evidence type="ECO:0000256" key="6">
    <source>
        <dbReference type="ARBA" id="ARBA00022679"/>
    </source>
</evidence>